<organism evidence="2 3">
    <name type="scientific">Streptomyces plumbiresistens</name>
    <dbReference type="NCBI Taxonomy" id="511811"/>
    <lineage>
        <taxon>Bacteria</taxon>
        <taxon>Bacillati</taxon>
        <taxon>Actinomycetota</taxon>
        <taxon>Actinomycetes</taxon>
        <taxon>Kitasatosporales</taxon>
        <taxon>Streptomycetaceae</taxon>
        <taxon>Streptomyces</taxon>
    </lineage>
</organism>
<feature type="transmembrane region" description="Helical" evidence="1">
    <location>
        <begin position="6"/>
        <end position="32"/>
    </location>
</feature>
<keyword evidence="1" id="KW-1133">Transmembrane helix</keyword>
<evidence type="ECO:0000256" key="1">
    <source>
        <dbReference type="SAM" id="Phobius"/>
    </source>
</evidence>
<protein>
    <recommendedName>
        <fullName evidence="4">DUF3592 domain-containing protein</fullName>
    </recommendedName>
</protein>
<name>A0ABP7S503_9ACTN</name>
<keyword evidence="1" id="KW-0472">Membrane</keyword>
<keyword evidence="1" id="KW-0812">Transmembrane</keyword>
<reference evidence="3" key="1">
    <citation type="journal article" date="2019" name="Int. J. Syst. Evol. Microbiol.">
        <title>The Global Catalogue of Microorganisms (GCM) 10K type strain sequencing project: providing services to taxonomists for standard genome sequencing and annotation.</title>
        <authorList>
            <consortium name="The Broad Institute Genomics Platform"/>
            <consortium name="The Broad Institute Genome Sequencing Center for Infectious Disease"/>
            <person name="Wu L."/>
            <person name="Ma J."/>
        </authorList>
    </citation>
    <scope>NUCLEOTIDE SEQUENCE [LARGE SCALE GENOMIC DNA]</scope>
    <source>
        <strain evidence="3">JCM 16924</strain>
    </source>
</reference>
<gene>
    <name evidence="2" type="ORF">GCM10022232_53360</name>
</gene>
<proteinExistence type="predicted"/>
<comment type="caution">
    <text evidence="2">The sequence shown here is derived from an EMBL/GenBank/DDBJ whole genome shotgun (WGS) entry which is preliminary data.</text>
</comment>
<dbReference type="Proteomes" id="UP001500456">
    <property type="component" value="Unassembled WGS sequence"/>
</dbReference>
<evidence type="ECO:0000313" key="3">
    <source>
        <dbReference type="Proteomes" id="UP001500456"/>
    </source>
</evidence>
<dbReference type="EMBL" id="BAAAZX010000016">
    <property type="protein sequence ID" value="GAA4006768.1"/>
    <property type="molecule type" value="Genomic_DNA"/>
</dbReference>
<accession>A0ABP7S503</accession>
<feature type="transmembrane region" description="Helical" evidence="1">
    <location>
        <begin position="118"/>
        <end position="140"/>
    </location>
</feature>
<evidence type="ECO:0000313" key="2">
    <source>
        <dbReference type="EMBL" id="GAA4006768.1"/>
    </source>
</evidence>
<keyword evidence="3" id="KW-1185">Reference proteome</keyword>
<sequence length="141" mass="15901">MENSTVGFVVAGLLVMAGFAAMIIQSTTFLTYHRLRNLVRHGVEGEAVSTTHDYYGGGRYRVRYEVLLLEGEPRAEFREVQRDQPSPGMVVPVVYDRRKPRRAKTGFLKDIDYRAERILVFILGYGGLAMFVAGILLLTMV</sequence>
<evidence type="ECO:0008006" key="4">
    <source>
        <dbReference type="Google" id="ProtNLM"/>
    </source>
</evidence>
<dbReference type="RefSeq" id="WP_266435088.1">
    <property type="nucleotide sequence ID" value="NZ_BAAAZX010000016.1"/>
</dbReference>